<dbReference type="SMART" id="SM00822">
    <property type="entry name" value="PKS_KR"/>
    <property type="match status" value="1"/>
</dbReference>
<dbReference type="PANTHER" id="PTHR45024">
    <property type="entry name" value="DEHYDROGENASES, SHORT CHAIN"/>
    <property type="match status" value="1"/>
</dbReference>
<dbReference type="PRINTS" id="PR00080">
    <property type="entry name" value="SDRFAMILY"/>
</dbReference>
<dbReference type="InterPro" id="IPR020904">
    <property type="entry name" value="Sc_DH/Rdtase_CS"/>
</dbReference>
<evidence type="ECO:0000256" key="5">
    <source>
        <dbReference type="ARBA" id="ARBA00023002"/>
    </source>
</evidence>
<feature type="domain" description="Ketoreductase" evidence="10">
    <location>
        <begin position="11"/>
        <end position="186"/>
    </location>
</feature>
<dbReference type="GO" id="GO:0018812">
    <property type="term" value="F:3-hydroxyacyl-CoA dehydratase activity"/>
    <property type="evidence" value="ECO:0007669"/>
    <property type="project" value="UniProtKB-ARBA"/>
</dbReference>
<dbReference type="SUPFAM" id="SSF54637">
    <property type="entry name" value="Thioesterase/thiol ester dehydrase-isomerase"/>
    <property type="match status" value="2"/>
</dbReference>
<accession>A0A813LY12</accession>
<dbReference type="InterPro" id="IPR036291">
    <property type="entry name" value="NAD(P)-bd_dom_sf"/>
</dbReference>
<evidence type="ECO:0000256" key="6">
    <source>
        <dbReference type="ARBA" id="ARBA00023098"/>
    </source>
</evidence>
<name>A0A813LY12_9BILA</name>
<evidence type="ECO:0000313" key="11">
    <source>
        <dbReference type="EMBL" id="CAF0705114.1"/>
    </source>
</evidence>
<dbReference type="InterPro" id="IPR057326">
    <property type="entry name" value="KR_dom"/>
</dbReference>
<dbReference type="SUPFAM" id="SSF51735">
    <property type="entry name" value="NAD(P)-binding Rossmann-fold domains"/>
    <property type="match status" value="1"/>
</dbReference>
<dbReference type="GO" id="GO:0005777">
    <property type="term" value="C:peroxisome"/>
    <property type="evidence" value="ECO:0007669"/>
    <property type="project" value="UniProtKB-SubCell"/>
</dbReference>
<dbReference type="Pfam" id="PF00106">
    <property type="entry name" value="adh_short"/>
    <property type="match status" value="1"/>
</dbReference>
<evidence type="ECO:0000256" key="3">
    <source>
        <dbReference type="ARBA" id="ARBA00006484"/>
    </source>
</evidence>
<dbReference type="PANTHER" id="PTHR45024:SF2">
    <property type="entry name" value="SCP2 DOMAIN-CONTAINING PROTEIN"/>
    <property type="match status" value="1"/>
</dbReference>
<comment type="caution">
    <text evidence="11">The sequence shown here is derived from an EMBL/GenBank/DDBJ whole genome shotgun (WGS) entry which is preliminary data.</text>
</comment>
<proteinExistence type="inferred from homology"/>
<comment type="subcellular location">
    <subcellularLocation>
        <location evidence="1">Peroxisome</location>
    </subcellularLocation>
</comment>
<dbReference type="Pfam" id="PF01575">
    <property type="entry name" value="MaoC_dehydratas"/>
    <property type="match status" value="1"/>
</dbReference>
<keyword evidence="8" id="KW-0456">Lyase</keyword>
<keyword evidence="6" id="KW-0443">Lipid metabolism</keyword>
<dbReference type="UniPathway" id="UPA00659"/>
<dbReference type="Gene3D" id="3.10.129.10">
    <property type="entry name" value="Hotdog Thioesterase"/>
    <property type="match status" value="1"/>
</dbReference>
<dbReference type="Pfam" id="PF22622">
    <property type="entry name" value="MFE-2_hydrat-2_N"/>
    <property type="match status" value="1"/>
</dbReference>
<comment type="pathway">
    <text evidence="2">Lipid metabolism; fatty acid beta-oxidation.</text>
</comment>
<dbReference type="FunFam" id="3.40.50.720:FF:000185">
    <property type="entry name" value="peroxisomal multifunctional enzyme type 2"/>
    <property type="match status" value="1"/>
</dbReference>
<dbReference type="Gene3D" id="3.40.50.720">
    <property type="entry name" value="NAD(P)-binding Rossmann-like Domain"/>
    <property type="match status" value="1"/>
</dbReference>
<protein>
    <recommendedName>
        <fullName evidence="9">Peroxisomal multifunctional enzyme type 2</fullName>
    </recommendedName>
</protein>
<dbReference type="InterPro" id="IPR051687">
    <property type="entry name" value="Peroxisomal_Beta-Oxidation"/>
</dbReference>
<dbReference type="CDD" id="cd05353">
    <property type="entry name" value="hydroxyacyl-CoA-like_DH_SDR_c-like"/>
    <property type="match status" value="1"/>
</dbReference>
<dbReference type="Gene3D" id="1.10.287.4290">
    <property type="match status" value="1"/>
</dbReference>
<dbReference type="PRINTS" id="PR00081">
    <property type="entry name" value="GDHRDH"/>
</dbReference>
<keyword evidence="12" id="KW-1185">Reference proteome</keyword>
<dbReference type="GO" id="GO:0006635">
    <property type="term" value="P:fatty acid beta-oxidation"/>
    <property type="evidence" value="ECO:0007669"/>
    <property type="project" value="UniProtKB-UniPathway"/>
</dbReference>
<dbReference type="PROSITE" id="PS00061">
    <property type="entry name" value="ADH_SHORT"/>
    <property type="match status" value="1"/>
</dbReference>
<dbReference type="Pfam" id="PF02036">
    <property type="entry name" value="SCP2"/>
    <property type="match status" value="1"/>
</dbReference>
<evidence type="ECO:0000256" key="1">
    <source>
        <dbReference type="ARBA" id="ARBA00004275"/>
    </source>
</evidence>
<evidence type="ECO:0000259" key="10">
    <source>
        <dbReference type="SMART" id="SM00822"/>
    </source>
</evidence>
<keyword evidence="7" id="KW-0576">Peroxisome</keyword>
<evidence type="ECO:0000256" key="4">
    <source>
        <dbReference type="ARBA" id="ARBA00022832"/>
    </source>
</evidence>
<sequence>MSNDQLRFDGKVVIVTGAGGGLGKCYALSFAERGAKVVVNDLGGSMSGGDGKSTKAADVVVEEIRAKNGIAVPNYDSVEDAEKIIQTAIDNFGRIDILVNNAGILRDRSFLKTTDLDWDLIHRIHLRASFLLTRAAWPHMQKNKFGRVIMTSSGAGIYGNFGQANYSAAKLGLLGLSNTLSIEGQKYNIKCNTIAPVAKSRLTETVMPEEILNVLKPEFVSPLVLYLCHENTNETGSLFEVGGGWVGKLRWQKSSGAVVRNGDLMTPEDVRDNWTKITSFDVPLYHTAIAESTNFCLNASENASSETPSSATSDDTKFKYDFKDVILYALSLGVSTSNEKSLKFLYENHEDFSVLPSYGVIPAFGILFNALSSLKLPNNLTIDPAKILHGEHYLELAKPLSTSGSLTIKPKLVDVLDKGSGALLIINIELLDEKNELVALNQFVTFSVGSGNFGGKRDSDKLVKVTSKKFDRKADRVVEEKTTVDQAALYRLNGDLNPLHIDPSFSAILGFNKPILHGLCSFGFAVKHIIQTYCDNDVKLFKSVKVRFSKPVLPGQTIQTNMWLEKEEKKVYFECRVVEDQTVVISGAYVQLHDVKLAGEDKKPVETEVSKPAVDFACDKIFSEISNKLSQSPEISKSINAVYMFRVTKGDLTKVYLVDLKKNKLTNHSDKEEIKAECTITISDDDFIGLATGKSNPQQMFMKGKLKVKGNIMLAQKLEKLFKTNAKL</sequence>
<dbReference type="Gene3D" id="3.30.1050.10">
    <property type="entry name" value="SCP2 sterol-binding domain"/>
    <property type="match status" value="1"/>
</dbReference>
<evidence type="ECO:0000256" key="2">
    <source>
        <dbReference type="ARBA" id="ARBA00005005"/>
    </source>
</evidence>
<dbReference type="InterPro" id="IPR002347">
    <property type="entry name" value="SDR_fam"/>
</dbReference>
<gene>
    <name evidence="11" type="ORF">OXX778_LOCUS223</name>
</gene>
<comment type="similarity">
    <text evidence="3">Belongs to the short-chain dehydrogenases/reductases (SDR) family.</text>
</comment>
<dbReference type="CDD" id="cd03448">
    <property type="entry name" value="HDE_HSD"/>
    <property type="match status" value="1"/>
</dbReference>
<dbReference type="InterPro" id="IPR003033">
    <property type="entry name" value="SCP2_sterol-bd_dom"/>
</dbReference>
<dbReference type="InterPro" id="IPR036527">
    <property type="entry name" value="SCP2_sterol-bd_dom_sf"/>
</dbReference>
<dbReference type="InterPro" id="IPR054357">
    <property type="entry name" value="MFE-2_N"/>
</dbReference>
<keyword evidence="5" id="KW-0560">Oxidoreductase</keyword>
<dbReference type="AlphaFoldDB" id="A0A813LY12"/>
<evidence type="ECO:0000256" key="8">
    <source>
        <dbReference type="ARBA" id="ARBA00023239"/>
    </source>
</evidence>
<organism evidence="11 12">
    <name type="scientific">Brachionus calyciflorus</name>
    <dbReference type="NCBI Taxonomy" id="104777"/>
    <lineage>
        <taxon>Eukaryota</taxon>
        <taxon>Metazoa</taxon>
        <taxon>Spiralia</taxon>
        <taxon>Gnathifera</taxon>
        <taxon>Rotifera</taxon>
        <taxon>Eurotatoria</taxon>
        <taxon>Monogononta</taxon>
        <taxon>Pseudotrocha</taxon>
        <taxon>Ploima</taxon>
        <taxon>Brachionidae</taxon>
        <taxon>Brachionus</taxon>
    </lineage>
</organism>
<dbReference type="SUPFAM" id="SSF55718">
    <property type="entry name" value="SCP-like"/>
    <property type="match status" value="1"/>
</dbReference>
<reference evidence="11" key="1">
    <citation type="submission" date="2021-02" db="EMBL/GenBank/DDBJ databases">
        <authorList>
            <person name="Nowell W R."/>
        </authorList>
    </citation>
    <scope>NUCLEOTIDE SEQUENCE</scope>
    <source>
        <strain evidence="11">Ploen Becks lab</strain>
    </source>
</reference>
<dbReference type="Proteomes" id="UP000663879">
    <property type="component" value="Unassembled WGS sequence"/>
</dbReference>
<evidence type="ECO:0000313" key="12">
    <source>
        <dbReference type="Proteomes" id="UP000663879"/>
    </source>
</evidence>
<dbReference type="GO" id="GO:0016491">
    <property type="term" value="F:oxidoreductase activity"/>
    <property type="evidence" value="ECO:0007669"/>
    <property type="project" value="UniProtKB-KW"/>
</dbReference>
<keyword evidence="4" id="KW-0276">Fatty acid metabolism</keyword>
<evidence type="ECO:0000256" key="7">
    <source>
        <dbReference type="ARBA" id="ARBA00023140"/>
    </source>
</evidence>
<dbReference type="EMBL" id="CAJNOC010000010">
    <property type="protein sequence ID" value="CAF0705114.1"/>
    <property type="molecule type" value="Genomic_DNA"/>
</dbReference>
<dbReference type="OrthoDB" id="3592703at2759"/>
<evidence type="ECO:0000256" key="9">
    <source>
        <dbReference type="ARBA" id="ARBA00073497"/>
    </source>
</evidence>
<dbReference type="InterPro" id="IPR002539">
    <property type="entry name" value="MaoC-like_dom"/>
</dbReference>
<dbReference type="InterPro" id="IPR029069">
    <property type="entry name" value="HotDog_dom_sf"/>
</dbReference>